<name>A0A6M3L191_9ZZZZ</name>
<sequence>MNDYEIKDSGEHREFDTGAKRDKKDGKGRYDLLPPFALHALAVHFQKGAQKYEASNWKKGIPTHEYFDSGIRHAFQFLSGDESENHLIASIWNLICLYDTKERIRLGLLSKELDTIYYDFKESNSETNTD</sequence>
<dbReference type="InterPro" id="IPR044038">
    <property type="entry name" value="dATP/dGTP_diPOhydrolase_N"/>
</dbReference>
<dbReference type="Pfam" id="PF18909">
    <property type="entry name" value="dGTP_diPhyd_N"/>
    <property type="match status" value="1"/>
</dbReference>
<evidence type="ECO:0000259" key="2">
    <source>
        <dbReference type="Pfam" id="PF18909"/>
    </source>
</evidence>
<dbReference type="AlphaFoldDB" id="A0A6M3L191"/>
<gene>
    <name evidence="3" type="ORF">MM415B03038_0012</name>
</gene>
<evidence type="ECO:0000313" key="3">
    <source>
        <dbReference type="EMBL" id="QJA87195.1"/>
    </source>
</evidence>
<feature type="domain" description="dATP/dGTP diphosphohydrolase N-terminal" evidence="2">
    <location>
        <begin position="18"/>
        <end position="102"/>
    </location>
</feature>
<reference evidence="3" key="1">
    <citation type="submission" date="2020-03" db="EMBL/GenBank/DDBJ databases">
        <title>The deep terrestrial virosphere.</title>
        <authorList>
            <person name="Holmfeldt K."/>
            <person name="Nilsson E."/>
            <person name="Simone D."/>
            <person name="Lopez-Fernandez M."/>
            <person name="Wu X."/>
            <person name="de Brujin I."/>
            <person name="Lundin D."/>
            <person name="Andersson A."/>
            <person name="Bertilsson S."/>
            <person name="Dopson M."/>
        </authorList>
    </citation>
    <scope>NUCLEOTIDE SEQUENCE</scope>
    <source>
        <strain evidence="3">MM415B03038</strain>
    </source>
</reference>
<feature type="region of interest" description="Disordered" evidence="1">
    <location>
        <begin position="1"/>
        <end position="27"/>
    </location>
</feature>
<dbReference type="EMBL" id="MT142687">
    <property type="protein sequence ID" value="QJA87195.1"/>
    <property type="molecule type" value="Genomic_DNA"/>
</dbReference>
<proteinExistence type="predicted"/>
<accession>A0A6M3L191</accession>
<evidence type="ECO:0000256" key="1">
    <source>
        <dbReference type="SAM" id="MobiDB-lite"/>
    </source>
</evidence>
<protein>
    <recommendedName>
        <fullName evidence="2">dATP/dGTP diphosphohydrolase N-terminal domain-containing protein</fullName>
    </recommendedName>
</protein>
<organism evidence="3">
    <name type="scientific">viral metagenome</name>
    <dbReference type="NCBI Taxonomy" id="1070528"/>
    <lineage>
        <taxon>unclassified sequences</taxon>
        <taxon>metagenomes</taxon>
        <taxon>organismal metagenomes</taxon>
    </lineage>
</organism>